<dbReference type="InterPro" id="IPR017715">
    <property type="entry name" value="NH2-phosphonate_OxRdtase"/>
</dbReference>
<dbReference type="Gene3D" id="4.10.1080.10">
    <property type="entry name" value="TSP type-3 repeat"/>
    <property type="match status" value="1"/>
</dbReference>
<comment type="caution">
    <text evidence="3">The sequence shown here is derived from an EMBL/GenBank/DDBJ whole genome shotgun (WGS) entry which is preliminary data.</text>
</comment>
<dbReference type="InterPro" id="IPR023116">
    <property type="entry name" value="Phosphonoacetate_hydro_insert"/>
</dbReference>
<dbReference type="AlphaFoldDB" id="A0A2B4RCB5"/>
<dbReference type="Gene3D" id="3.50.50.60">
    <property type="entry name" value="FAD/NAD(P)-binding domain"/>
    <property type="match status" value="1"/>
</dbReference>
<feature type="compositionally biased region" description="Acidic residues" evidence="1">
    <location>
        <begin position="800"/>
        <end position="815"/>
    </location>
</feature>
<dbReference type="GO" id="GO:0016787">
    <property type="term" value="F:hydrolase activity"/>
    <property type="evidence" value="ECO:0007669"/>
    <property type="project" value="UniProtKB-KW"/>
</dbReference>
<dbReference type="InterPro" id="IPR036188">
    <property type="entry name" value="FAD/NAD-bd_sf"/>
</dbReference>
<feature type="domain" description="FAD dependent oxidoreductase" evidence="2">
    <location>
        <begin position="30"/>
        <end position="394"/>
    </location>
</feature>
<organism evidence="3">
    <name type="scientific">Stylophora pistillata</name>
    <name type="common">Smooth cauliflower coral</name>
    <dbReference type="NCBI Taxonomy" id="50429"/>
    <lineage>
        <taxon>Eukaryota</taxon>
        <taxon>Metazoa</taxon>
        <taxon>Cnidaria</taxon>
        <taxon>Anthozoa</taxon>
        <taxon>Hexacorallia</taxon>
        <taxon>Scleractinia</taxon>
        <taxon>Astrocoeniina</taxon>
        <taxon>Pocilloporidae</taxon>
        <taxon>Stylophora</taxon>
    </lineage>
</organism>
<dbReference type="InterPro" id="IPR028974">
    <property type="entry name" value="TSP_type-3_rpt"/>
</dbReference>
<dbReference type="Gene3D" id="3.30.1360.110">
    <property type="entry name" value="Domain 2, Phosphonoacetate Hydrolase"/>
    <property type="match status" value="1"/>
</dbReference>
<proteinExistence type="predicted"/>
<dbReference type="Pfam" id="PF01266">
    <property type="entry name" value="DAO"/>
    <property type="match status" value="1"/>
</dbReference>
<dbReference type="GO" id="GO:0005737">
    <property type="term" value="C:cytoplasm"/>
    <property type="evidence" value="ECO:0007669"/>
    <property type="project" value="TreeGrafter"/>
</dbReference>
<dbReference type="InterPro" id="IPR006076">
    <property type="entry name" value="FAD-dep_OxRdtase"/>
</dbReference>
<feature type="compositionally biased region" description="Basic and acidic residues" evidence="1">
    <location>
        <begin position="760"/>
        <end position="771"/>
    </location>
</feature>
<dbReference type="SUPFAM" id="SSF51905">
    <property type="entry name" value="FAD/NAD(P)-binding domain"/>
    <property type="match status" value="1"/>
</dbReference>
<dbReference type="InterPro" id="IPR017850">
    <property type="entry name" value="Alkaline_phosphatase_core_sf"/>
</dbReference>
<accession>A0A2B4RCB5</accession>
<evidence type="ECO:0000259" key="2">
    <source>
        <dbReference type="Pfam" id="PF01266"/>
    </source>
</evidence>
<evidence type="ECO:0000256" key="1">
    <source>
        <dbReference type="SAM" id="MobiDB-lite"/>
    </source>
</evidence>
<dbReference type="NCBIfam" id="TIGR03329">
    <property type="entry name" value="Phn_aa_oxid"/>
    <property type="match status" value="1"/>
</dbReference>
<reference evidence="3" key="1">
    <citation type="journal article" date="2017" name="J. ISSAAS">
        <title>Comparative analysis of the genomes of Stylophora pistillata and Acropora digitifera provides evidence for extensive differences between species of corals.</title>
        <authorList>
            <person name="Voolstra C.R."/>
            <person name="Li Y."/>
            <person name="Liew Y.J."/>
            <person name="Baumgarten S."/>
            <person name="Zoccola D."/>
            <person name="Flot J.-F."/>
            <person name="Tambutte S."/>
            <person name="Allemand D."/>
            <person name="Aranda M."/>
        </authorList>
    </citation>
    <scope>NUCLEOTIDE SEQUENCE</scope>
    <source>
        <strain evidence="3">CSM Monaco</strain>
        <tissue evidence="3">Whole animal</tissue>
    </source>
</reference>
<dbReference type="InterPro" id="IPR002591">
    <property type="entry name" value="Phosphodiest/P_Trfase"/>
</dbReference>
<dbReference type="EMBL" id="LSMT01000868">
    <property type="protein sequence ID" value="PFX13935.1"/>
    <property type="molecule type" value="Genomic_DNA"/>
</dbReference>
<dbReference type="Gene3D" id="3.30.9.10">
    <property type="entry name" value="D-Amino Acid Oxidase, subunit A, domain 2"/>
    <property type="match status" value="1"/>
</dbReference>
<feature type="region of interest" description="Disordered" evidence="1">
    <location>
        <begin position="751"/>
        <end position="847"/>
    </location>
</feature>
<name>A0A2B4RCB5_STYPI</name>
<evidence type="ECO:0000313" key="3">
    <source>
        <dbReference type="EMBL" id="PFX13935.1"/>
    </source>
</evidence>
<dbReference type="STRING" id="50429.A0A2B4RCB5"/>
<keyword evidence="3" id="KW-0378">Hydrolase</keyword>
<protein>
    <submittedName>
        <fullName evidence="3">Phosphonoacetate hydrolase</fullName>
    </submittedName>
</protein>
<dbReference type="GO" id="GO:0005509">
    <property type="term" value="F:calcium ion binding"/>
    <property type="evidence" value="ECO:0007669"/>
    <property type="project" value="InterPro"/>
</dbReference>
<dbReference type="Pfam" id="PF01663">
    <property type="entry name" value="Phosphodiest"/>
    <property type="match status" value="1"/>
</dbReference>
<sequence>MKNSNCYWVNQAFEKEKYTPTPIEKDINVDVCIVGGGYTGLWTAIELKKQNPEKTIAIVEQKFCGYGASGVNGGCVLTLATKYTSLVKFYGKQEAKRLVKASEESVQVLKKFCDEHNIDCGLKIDGALYMATNRSQVGAMQPILDALDEAEINSWKEWELEKCYDYTGTTSLLEGFYSPNAGSVQPALLVRGMARVAKEMGIEIYEETPMQKLIETNTPQVKTPNGTVTAKKVVLAINAWIASKFKQFERSTTVVSSDIAITEPCPELLEKIGLKHGATVCDSRIFVNYYHTTMDGRLMLGKGGNVFAYGCKMIPYYFERSAYEGQLLGVIHKFFPALKEVKLEGSWNGGSDRTKNGFPIFGKLNDNPNILYGYGYSGNGVTQSYLGGKILASLVLEKNDEWSNAGFVGGPRGYFPPEPFRYYGALMVRNAIRRKEKAEDLEKNPFWIDKQFAKFAKAAAEFADQATLSENGIENIEADLMGGKNKPGIYDPYISVYCIEAGAKLLQRERFDVMYLTTTDFVQHKYAPGDPEANDFLAKIDFWLGALDKLGAIVGVTADHGMQAKTNADGSPKVQFIEKLLNEQGIASRVILPITDPYVVHHGALGGYATLYLEDKSQLESAKKYLLSLEGVETVLTNAEAVATHELPEDRIGDLVVLSDAATTLGRTPDWHDLEKVKEGLRSHDNKNDVFFNAVGKTTYNIAPKGAHQLIHRTFDNNLQGEYFCQAIPPSSPWVMSEWYGTGVLTVENKIELDDGDNVPTEKEDRNKDGDPTNDDTDGDGYPDYIDLDDEGDFLATSSEDIDNDGDPTNDDTDGDGIPNYLDTDDDNDGVPSARESKTRDEDNDNIVDYLDPTTKIVRELPSPIGNFYQRKYRMVFKFDRLRLSNDYNNINHRDGYFFGIKQGAFSSDKKPE</sequence>
<dbReference type="SUPFAM" id="SSF53649">
    <property type="entry name" value="Alkaline phosphatase-like"/>
    <property type="match status" value="1"/>
</dbReference>
<feature type="compositionally biased region" description="Acidic residues" evidence="1">
    <location>
        <begin position="772"/>
        <end position="793"/>
    </location>
</feature>
<gene>
    <name evidence="3" type="primary">phnA</name>
    <name evidence="3" type="ORF">AWC38_SpisGene21948</name>
</gene>
<dbReference type="OrthoDB" id="498204at2759"/>
<dbReference type="PANTHER" id="PTHR13847">
    <property type="entry name" value="SARCOSINE DEHYDROGENASE-RELATED"/>
    <property type="match status" value="1"/>
</dbReference>
<dbReference type="PANTHER" id="PTHR13847:SF285">
    <property type="entry name" value="FAD DEPENDENT OXIDOREDUCTASE DOMAIN-CONTAINING PROTEIN"/>
    <property type="match status" value="1"/>
</dbReference>